<organism evidence="6 7">
    <name type="scientific">Magallana gigas</name>
    <name type="common">Pacific oyster</name>
    <name type="synonym">Crassostrea gigas</name>
    <dbReference type="NCBI Taxonomy" id="29159"/>
    <lineage>
        <taxon>Eukaryota</taxon>
        <taxon>Metazoa</taxon>
        <taxon>Spiralia</taxon>
        <taxon>Lophotrochozoa</taxon>
        <taxon>Mollusca</taxon>
        <taxon>Bivalvia</taxon>
        <taxon>Autobranchia</taxon>
        <taxon>Pteriomorphia</taxon>
        <taxon>Ostreida</taxon>
        <taxon>Ostreoidea</taxon>
        <taxon>Ostreidae</taxon>
        <taxon>Magallana</taxon>
    </lineage>
</organism>
<evidence type="ECO:0000256" key="4">
    <source>
        <dbReference type="SAM" id="SignalP"/>
    </source>
</evidence>
<evidence type="ECO:0000313" key="6">
    <source>
        <dbReference type="EnsemblMetazoa" id="G18010.1:cds"/>
    </source>
</evidence>
<name>A0A8W8JBC7_MAGGI</name>
<dbReference type="Proteomes" id="UP000005408">
    <property type="component" value="Unassembled WGS sequence"/>
</dbReference>
<dbReference type="InterPro" id="IPR008983">
    <property type="entry name" value="Tumour_necrosis_fac-like_dom"/>
</dbReference>
<dbReference type="InterPro" id="IPR001073">
    <property type="entry name" value="C1q_dom"/>
</dbReference>
<comment type="subcellular location">
    <subcellularLocation>
        <location evidence="1">Secreted</location>
    </subcellularLocation>
</comment>
<dbReference type="SUPFAM" id="SSF49842">
    <property type="entry name" value="TNF-like"/>
    <property type="match status" value="1"/>
</dbReference>
<evidence type="ECO:0000256" key="3">
    <source>
        <dbReference type="ARBA" id="ARBA00022729"/>
    </source>
</evidence>
<keyword evidence="7" id="KW-1185">Reference proteome</keyword>
<accession>A0A8W8JBC7</accession>
<sequence length="253" mass="27510">MFREAVFGLILAFLVTCIILQEKRFEELDSAHSHLWNRVEDLTQANQNLSNIVHERKFKELELSHTHLLETVANLTLANTNLSKIVQGRRFKELELSHTHLLETVANLTLANRNLSKIVQDSSNKVAFTAGTSGAGNIGTGSIIAFPVVINNEGGGYNPGTGVFTAPRSGQYVFFVSAQGYGSNTLYVSIIHNGGAKVMTMSDGGRGKDFYDSGTNLAALNLQQGDTVWAKCQSGSSYYSEGIPITTFSGFLI</sequence>
<evidence type="ECO:0000259" key="5">
    <source>
        <dbReference type="PROSITE" id="PS50871"/>
    </source>
</evidence>
<keyword evidence="3 4" id="KW-0732">Signal</keyword>
<dbReference type="InterPro" id="IPR050822">
    <property type="entry name" value="Cerebellin_Synaptic_Org"/>
</dbReference>
<protein>
    <recommendedName>
        <fullName evidence="5">C1q domain-containing protein</fullName>
    </recommendedName>
</protein>
<evidence type="ECO:0000256" key="2">
    <source>
        <dbReference type="ARBA" id="ARBA00022525"/>
    </source>
</evidence>
<reference evidence="6" key="1">
    <citation type="submission" date="2022-08" db="UniProtKB">
        <authorList>
            <consortium name="EnsemblMetazoa"/>
        </authorList>
    </citation>
    <scope>IDENTIFICATION</scope>
    <source>
        <strain evidence="6">05x7-T-G4-1.051#20</strain>
    </source>
</reference>
<dbReference type="Pfam" id="PF00386">
    <property type="entry name" value="C1q"/>
    <property type="match status" value="1"/>
</dbReference>
<evidence type="ECO:0000313" key="7">
    <source>
        <dbReference type="Proteomes" id="UP000005408"/>
    </source>
</evidence>
<dbReference type="GO" id="GO:0005576">
    <property type="term" value="C:extracellular region"/>
    <property type="evidence" value="ECO:0007669"/>
    <property type="project" value="UniProtKB-SubCell"/>
</dbReference>
<dbReference type="SMART" id="SM00110">
    <property type="entry name" value="C1Q"/>
    <property type="match status" value="1"/>
</dbReference>
<dbReference type="PROSITE" id="PS50871">
    <property type="entry name" value="C1Q"/>
    <property type="match status" value="1"/>
</dbReference>
<evidence type="ECO:0000256" key="1">
    <source>
        <dbReference type="ARBA" id="ARBA00004613"/>
    </source>
</evidence>
<dbReference type="Gene3D" id="2.60.120.40">
    <property type="match status" value="1"/>
</dbReference>
<keyword evidence="2" id="KW-0964">Secreted</keyword>
<proteinExistence type="predicted"/>
<feature type="domain" description="C1q" evidence="5">
    <location>
        <begin position="121"/>
        <end position="253"/>
    </location>
</feature>
<dbReference type="PANTHER" id="PTHR22923:SF102">
    <property type="entry name" value="CEREBELLIN 13-RELATED"/>
    <property type="match status" value="1"/>
</dbReference>
<feature type="chain" id="PRO_5036456853" description="C1q domain-containing protein" evidence="4">
    <location>
        <begin position="18"/>
        <end position="253"/>
    </location>
</feature>
<dbReference type="PANTHER" id="PTHR22923">
    <property type="entry name" value="CEREBELLIN-RELATED"/>
    <property type="match status" value="1"/>
</dbReference>
<dbReference type="EnsemblMetazoa" id="G18010.1">
    <property type="protein sequence ID" value="G18010.1:cds"/>
    <property type="gene ID" value="G18010"/>
</dbReference>
<feature type="signal peptide" evidence="4">
    <location>
        <begin position="1"/>
        <end position="17"/>
    </location>
</feature>
<dbReference type="OrthoDB" id="6154955at2759"/>
<dbReference type="PRINTS" id="PR00007">
    <property type="entry name" value="COMPLEMNTC1Q"/>
</dbReference>
<dbReference type="AlphaFoldDB" id="A0A8W8JBC7"/>